<dbReference type="SMART" id="SM00184">
    <property type="entry name" value="RING"/>
    <property type="match status" value="1"/>
</dbReference>
<dbReference type="InterPro" id="IPR045191">
    <property type="entry name" value="MBR1/2-like"/>
</dbReference>
<dbReference type="PROSITE" id="PS50089">
    <property type="entry name" value="ZF_RING_2"/>
    <property type="match status" value="1"/>
</dbReference>
<comment type="caution">
    <text evidence="11">The sequence shown here is derived from an EMBL/GenBank/DDBJ whole genome shotgun (WGS) entry which is preliminary data.</text>
</comment>
<dbReference type="CDD" id="cd16469">
    <property type="entry name" value="RING-H2_RNF24-like"/>
    <property type="match status" value="1"/>
</dbReference>
<keyword evidence="4" id="KW-0479">Metal-binding</keyword>
<dbReference type="InterPro" id="IPR001841">
    <property type="entry name" value="Znf_RING"/>
</dbReference>
<evidence type="ECO:0000256" key="6">
    <source>
        <dbReference type="ARBA" id="ARBA00022786"/>
    </source>
</evidence>
<keyword evidence="7" id="KW-0862">Zinc</keyword>
<protein>
    <recommendedName>
        <fullName evidence="2">RING-type E3 ubiquitin transferase</fullName>
        <ecNumber evidence="2">2.3.2.27</ecNumber>
    </recommendedName>
</protein>
<evidence type="ECO:0000256" key="1">
    <source>
        <dbReference type="ARBA" id="ARBA00000900"/>
    </source>
</evidence>
<dbReference type="Pfam" id="PF13639">
    <property type="entry name" value="zf-RING_2"/>
    <property type="match status" value="1"/>
</dbReference>
<evidence type="ECO:0000256" key="8">
    <source>
        <dbReference type="PROSITE-ProRule" id="PRU00175"/>
    </source>
</evidence>
<keyword evidence="5 8" id="KW-0863">Zinc-finger</keyword>
<feature type="compositionally biased region" description="Polar residues" evidence="9">
    <location>
        <begin position="176"/>
        <end position="197"/>
    </location>
</feature>
<dbReference type="Proteomes" id="UP001371456">
    <property type="component" value="Unassembled WGS sequence"/>
</dbReference>
<dbReference type="EC" id="2.3.2.27" evidence="2"/>
<proteinExistence type="predicted"/>
<feature type="domain" description="RING-type" evidence="10">
    <location>
        <begin position="614"/>
        <end position="655"/>
    </location>
</feature>
<keyword evidence="12" id="KW-1185">Reference proteome</keyword>
<sequence>MGERNTPHSNHFMNLGADQWSQAYIYPEPCMMYGSFTSFPHPNVNTTVPAPGSLGNFYAPHLPGHQEGALIYGMPPANGIQQWHHLTNVGAAFAPPSNYFYPYVAAPAALRTSPVPANHGLRDRLPVSGTQGSIGNNADNLGRNDPRMDSTRGSSKQKNVAGNSGNLQHHSALAEPSTSAAPIITTANESDVSTNDSVSREHGGSDSVPLLENGTTSATMDLPVPENHGLCDGLPVSGTTDDAVSCEHGESDSAPLLENGTASATMDSPVLANHGLHDGLPVSGTTDDSVSHEHGGSDSAPLLENGAASATMDSPVLANHGLRDGLPVSGTTDDSVSREHGGSGSAPFLENGIQRSGSRFASGPDTVLQNNNHHLLQGNYVGQAYQFPGNPWLNMPFNSSGSAAQSWAWSQAAPLTHPPIGAGGYVIGAGNMAMRGYQVPSSNGGLTGFMYPPIPQGPPQYHPHLSPNMHTMAGHTMSSNPQMTASPGRQLQLSSSNMGPLLPSGFRMYRPHQREFMMRGTNASHHNLRNGVSMLGVPRFRGVGVVDQHRDMRLDVDRMTYEELLALGERIGNVTIGLSEDIIVANLKTKIFLSTETPSPLENVASDQDQKTVCVICQTDYKDGEKIGILNCGHEYHEECVKKWLGVKNSCAICKSAALSTEKKDEEVVTTGGD</sequence>
<evidence type="ECO:0000313" key="11">
    <source>
        <dbReference type="EMBL" id="KAK6785425.1"/>
    </source>
</evidence>
<dbReference type="Gene3D" id="3.30.40.10">
    <property type="entry name" value="Zinc/RING finger domain, C3HC4 (zinc finger)"/>
    <property type="match status" value="1"/>
</dbReference>
<evidence type="ECO:0000256" key="3">
    <source>
        <dbReference type="ARBA" id="ARBA00022679"/>
    </source>
</evidence>
<evidence type="ECO:0000256" key="9">
    <source>
        <dbReference type="SAM" id="MobiDB-lite"/>
    </source>
</evidence>
<name>A0AAN8YA52_SOLBU</name>
<dbReference type="PANTHER" id="PTHR22937">
    <property type="entry name" value="E3 UBIQUITIN-PROTEIN LIGASE RNF165"/>
    <property type="match status" value="1"/>
</dbReference>
<dbReference type="AlphaFoldDB" id="A0AAN8YA52"/>
<gene>
    <name evidence="11" type="ORF">RDI58_018880</name>
</gene>
<evidence type="ECO:0000259" key="10">
    <source>
        <dbReference type="PROSITE" id="PS50089"/>
    </source>
</evidence>
<evidence type="ECO:0000256" key="2">
    <source>
        <dbReference type="ARBA" id="ARBA00012483"/>
    </source>
</evidence>
<accession>A0AAN8YA52</accession>
<dbReference type="InterPro" id="IPR013083">
    <property type="entry name" value="Znf_RING/FYVE/PHD"/>
</dbReference>
<dbReference type="GO" id="GO:0061630">
    <property type="term" value="F:ubiquitin protein ligase activity"/>
    <property type="evidence" value="ECO:0007669"/>
    <property type="project" value="UniProtKB-EC"/>
</dbReference>
<dbReference type="SUPFAM" id="SSF57850">
    <property type="entry name" value="RING/U-box"/>
    <property type="match status" value="1"/>
</dbReference>
<feature type="region of interest" description="Disordered" evidence="9">
    <location>
        <begin position="477"/>
        <end position="497"/>
    </location>
</feature>
<feature type="region of interest" description="Disordered" evidence="9">
    <location>
        <begin position="317"/>
        <end position="366"/>
    </location>
</feature>
<keyword evidence="6" id="KW-0833">Ubl conjugation pathway</keyword>
<evidence type="ECO:0000256" key="7">
    <source>
        <dbReference type="ARBA" id="ARBA00022833"/>
    </source>
</evidence>
<evidence type="ECO:0000313" key="12">
    <source>
        <dbReference type="Proteomes" id="UP001371456"/>
    </source>
</evidence>
<keyword evidence="3" id="KW-0808">Transferase</keyword>
<dbReference type="EMBL" id="JBANQN010000007">
    <property type="protein sequence ID" value="KAK6785425.1"/>
    <property type="molecule type" value="Genomic_DNA"/>
</dbReference>
<reference evidence="11 12" key="1">
    <citation type="submission" date="2024-02" db="EMBL/GenBank/DDBJ databases">
        <title>de novo genome assembly of Solanum bulbocastanum strain 11H21.</title>
        <authorList>
            <person name="Hosaka A.J."/>
        </authorList>
    </citation>
    <scope>NUCLEOTIDE SEQUENCE [LARGE SCALE GENOMIC DNA]</scope>
    <source>
        <tissue evidence="11">Young leaves</tissue>
    </source>
</reference>
<organism evidence="11 12">
    <name type="scientific">Solanum bulbocastanum</name>
    <name type="common">Wild potato</name>
    <dbReference type="NCBI Taxonomy" id="147425"/>
    <lineage>
        <taxon>Eukaryota</taxon>
        <taxon>Viridiplantae</taxon>
        <taxon>Streptophyta</taxon>
        <taxon>Embryophyta</taxon>
        <taxon>Tracheophyta</taxon>
        <taxon>Spermatophyta</taxon>
        <taxon>Magnoliopsida</taxon>
        <taxon>eudicotyledons</taxon>
        <taxon>Gunneridae</taxon>
        <taxon>Pentapetalae</taxon>
        <taxon>asterids</taxon>
        <taxon>lamiids</taxon>
        <taxon>Solanales</taxon>
        <taxon>Solanaceae</taxon>
        <taxon>Solanoideae</taxon>
        <taxon>Solaneae</taxon>
        <taxon>Solanum</taxon>
    </lineage>
</organism>
<evidence type="ECO:0000256" key="4">
    <source>
        <dbReference type="ARBA" id="ARBA00022723"/>
    </source>
</evidence>
<dbReference type="PANTHER" id="PTHR22937:SF166">
    <property type="entry name" value="RING-TYPE E3 UBIQUITIN TRANSFERASE"/>
    <property type="match status" value="1"/>
</dbReference>
<feature type="compositionally biased region" description="Polar residues" evidence="9">
    <location>
        <begin position="128"/>
        <end position="139"/>
    </location>
</feature>
<dbReference type="GO" id="GO:0008270">
    <property type="term" value="F:zinc ion binding"/>
    <property type="evidence" value="ECO:0007669"/>
    <property type="project" value="UniProtKB-KW"/>
</dbReference>
<comment type="catalytic activity">
    <reaction evidence="1">
        <text>S-ubiquitinyl-[E2 ubiquitin-conjugating enzyme]-L-cysteine + [acceptor protein]-L-lysine = [E2 ubiquitin-conjugating enzyme]-L-cysteine + N(6)-ubiquitinyl-[acceptor protein]-L-lysine.</text>
        <dbReference type="EC" id="2.3.2.27"/>
    </reaction>
</comment>
<feature type="region of interest" description="Disordered" evidence="9">
    <location>
        <begin position="120"/>
        <end position="304"/>
    </location>
</feature>
<feature type="compositionally biased region" description="Polar residues" evidence="9">
    <location>
        <begin position="151"/>
        <end position="169"/>
    </location>
</feature>
<evidence type="ECO:0000256" key="5">
    <source>
        <dbReference type="ARBA" id="ARBA00022771"/>
    </source>
</evidence>
<dbReference type="GO" id="GO:0005634">
    <property type="term" value="C:nucleus"/>
    <property type="evidence" value="ECO:0007669"/>
    <property type="project" value="TreeGrafter"/>
</dbReference>